<dbReference type="SUPFAM" id="SSF54523">
    <property type="entry name" value="Pili subunits"/>
    <property type="match status" value="1"/>
</dbReference>
<protein>
    <submittedName>
        <fullName evidence="3">Type IV pilin N-term methylation site GFxxxE</fullName>
    </submittedName>
</protein>
<dbReference type="GO" id="GO:0015628">
    <property type="term" value="P:protein secretion by the type II secretion system"/>
    <property type="evidence" value="ECO:0007669"/>
    <property type="project" value="InterPro"/>
</dbReference>
<dbReference type="PANTHER" id="PTHR30093:SF2">
    <property type="entry name" value="TYPE II SECRETION SYSTEM PROTEIN H"/>
    <property type="match status" value="1"/>
</dbReference>
<dbReference type="NCBIfam" id="TIGR02532">
    <property type="entry name" value="IV_pilin_GFxxxE"/>
    <property type="match status" value="1"/>
</dbReference>
<keyword evidence="2" id="KW-0812">Transmembrane</keyword>
<reference evidence="3 4" key="1">
    <citation type="journal article" name="Front. Microbiol.">
        <title>Sugar Metabolism of the First Thermophilic Planctomycete Thermogutta terrifontis: Comparative Genomic and Transcriptomic Approaches.</title>
        <authorList>
            <person name="Elcheninov A.G."/>
            <person name="Menzel P."/>
            <person name="Gudbergsdottir S.R."/>
            <person name="Slesarev A.I."/>
            <person name="Kadnikov V.V."/>
            <person name="Krogh A."/>
            <person name="Bonch-Osmolovskaya E.A."/>
            <person name="Peng X."/>
            <person name="Kublanov I.V."/>
        </authorList>
    </citation>
    <scope>NUCLEOTIDE SEQUENCE [LARGE SCALE GENOMIC DNA]</scope>
    <source>
        <strain evidence="3 4">R1</strain>
    </source>
</reference>
<keyword evidence="2" id="KW-0472">Membrane</keyword>
<keyword evidence="2" id="KW-1133">Transmembrane helix</keyword>
<dbReference type="InterPro" id="IPR045584">
    <property type="entry name" value="Pilin-like"/>
</dbReference>
<dbReference type="AlphaFoldDB" id="A0A286RAF9"/>
<dbReference type="PANTHER" id="PTHR30093">
    <property type="entry name" value="GENERAL SECRETION PATHWAY PROTEIN G"/>
    <property type="match status" value="1"/>
</dbReference>
<name>A0A286RAF9_9BACT</name>
<evidence type="ECO:0000313" key="4">
    <source>
        <dbReference type="Proteomes" id="UP000215086"/>
    </source>
</evidence>
<dbReference type="InterPro" id="IPR000983">
    <property type="entry name" value="Bac_GSPG_pilin"/>
</dbReference>
<dbReference type="PROSITE" id="PS00409">
    <property type="entry name" value="PROKAR_NTER_METHYL"/>
    <property type="match status" value="1"/>
</dbReference>
<gene>
    <name evidence="3" type="ORF">THTE_0321</name>
</gene>
<sequence>MNGVEMVRIPPRPEHRRKNRGFTLVELLTVIVIIGILIALISAATITARARAREAAIYTQIKQLETALMEYKNQFGEFPPDFSGPNRNLDIERHIRRRWPRFRVDPSVINSPTPLYDTLKLRLASEYNIDLDALDARSALVFWLGGLPDIKPGDPFLQPGSVYKPVGFHADEANPVQRGEPRTGSLFEFDPTKIAWTGSPISVMTYVPDTRIVSDSNQPPSVVYFRSERAPDGTRTYATKVNLIPLGCVPYRVSTSENWRNPDSFQLIHPGLDGDYGDPRQPDPTTWPISDNGVNFTKGDYDNITNFATRLENEIK</sequence>
<dbReference type="KEGG" id="ttf:THTE_0321"/>
<evidence type="ECO:0000256" key="2">
    <source>
        <dbReference type="SAM" id="Phobius"/>
    </source>
</evidence>
<dbReference type="RefSeq" id="WP_237260177.1">
    <property type="nucleotide sequence ID" value="NZ_CP018477.1"/>
</dbReference>
<keyword evidence="4" id="KW-1185">Reference proteome</keyword>
<dbReference type="Pfam" id="PF07963">
    <property type="entry name" value="N_methyl"/>
    <property type="match status" value="1"/>
</dbReference>
<accession>A0A286RAF9</accession>
<evidence type="ECO:0000313" key="3">
    <source>
        <dbReference type="EMBL" id="ASV72923.1"/>
    </source>
</evidence>
<evidence type="ECO:0000256" key="1">
    <source>
        <dbReference type="ARBA" id="ARBA00022481"/>
    </source>
</evidence>
<feature type="transmembrane region" description="Helical" evidence="2">
    <location>
        <begin position="21"/>
        <end position="44"/>
    </location>
</feature>
<dbReference type="EMBL" id="CP018477">
    <property type="protein sequence ID" value="ASV72923.1"/>
    <property type="molecule type" value="Genomic_DNA"/>
</dbReference>
<dbReference type="Proteomes" id="UP000215086">
    <property type="component" value="Chromosome"/>
</dbReference>
<keyword evidence="1" id="KW-0488">Methylation</keyword>
<proteinExistence type="predicted"/>
<dbReference type="PRINTS" id="PR00813">
    <property type="entry name" value="BCTERIALGSPG"/>
</dbReference>
<dbReference type="Gene3D" id="3.30.700.10">
    <property type="entry name" value="Glycoprotein, Type 4 Pilin"/>
    <property type="match status" value="1"/>
</dbReference>
<dbReference type="GO" id="GO:0015627">
    <property type="term" value="C:type II protein secretion system complex"/>
    <property type="evidence" value="ECO:0007669"/>
    <property type="project" value="InterPro"/>
</dbReference>
<dbReference type="InterPro" id="IPR012902">
    <property type="entry name" value="N_methyl_site"/>
</dbReference>
<organism evidence="3 4">
    <name type="scientific">Thermogutta terrifontis</name>
    <dbReference type="NCBI Taxonomy" id="1331910"/>
    <lineage>
        <taxon>Bacteria</taxon>
        <taxon>Pseudomonadati</taxon>
        <taxon>Planctomycetota</taxon>
        <taxon>Planctomycetia</taxon>
        <taxon>Pirellulales</taxon>
        <taxon>Thermoguttaceae</taxon>
        <taxon>Thermogutta</taxon>
    </lineage>
</organism>